<feature type="compositionally biased region" description="Polar residues" evidence="1">
    <location>
        <begin position="93"/>
        <end position="104"/>
    </location>
</feature>
<sequence>MTSRPRKINQLRVLNWNTNDNDRSSSPPSPNLTYHTRDDVTDNETPASFPDDLPPAGDLPPTDDFAPSNDFPAGHFQDDQDSFRQPDEGFRSETLSPAASSDSFRQPDEGFRNETLSPAAFSNNESNEQMGDDMSIDSPSHDSDGEVHGQGQAYTATDSDGDSGGEDDEDLFIVFDSPRCSVVVLIIAQPIGEVSRVPQESRPLTFLELLEDLNASSDEDEQPASPSPSPEPQDLERTPLPVLSHQAQSPAPSPTPSFEIIVQQGGKDTLPPPLHLALGLWFEKSGGSRADYVRLREVFQLSKPSAAGSSMVEEGNEDSELDMHTLPLKLDTLKRQIRRHIPLLQLLRKPLTVMIEKQPSLPQREKGMQRQSIERQAWQYWYEPLDLIRTILSATYLREKMFFGMAQYVDEPTELWQSHAWGSSIRSTSGEVCHTQKRALIIPGDLVRIRSSPYRIGRVIFIGRDYRQGATGHIVITLQAVADHGASILDSFDLNLDNEHELFLIEDVLLEQTPQSITRHLDIYYDRDFGGDEEEVVYPDDRRFIRRVLNFNSSTIRPLRQLHPTRGELEIAHFGRDYLEAVVAKSPISFPYLLFVDDFGIHRNMYRALKAFYLIPACLDYAERRKLANVFTLSLGPHGANIKDVVEAFRKPIQDLDRGIELEVNGVTDIFWAFALTFLGDMPQQADNGGFMRHTATMGCRTCYCSKDERANLDFDIVGNGRYHWETTQQREFAGDLDGAELKEFIQDTGIRLDAPPIAKLAPSLDLIQSRAYDAPHSEWRGLGRILQGFLMTTILTKRKSTTYLKAF</sequence>
<feature type="compositionally biased region" description="Acidic residues" evidence="1">
    <location>
        <begin position="159"/>
        <end position="170"/>
    </location>
</feature>
<evidence type="ECO:0000313" key="2">
    <source>
        <dbReference type="EMBL" id="KAF6223757.1"/>
    </source>
</evidence>
<dbReference type="EMBL" id="JACCJC010000133">
    <property type="protein sequence ID" value="KAF6223757.1"/>
    <property type="molecule type" value="Genomic_DNA"/>
</dbReference>
<evidence type="ECO:0000256" key="1">
    <source>
        <dbReference type="SAM" id="MobiDB-lite"/>
    </source>
</evidence>
<proteinExistence type="predicted"/>
<feature type="compositionally biased region" description="Polar residues" evidence="1">
    <location>
        <begin position="114"/>
        <end position="129"/>
    </location>
</feature>
<name>A0A8H6CHU2_9LECA</name>
<dbReference type="Proteomes" id="UP000578531">
    <property type="component" value="Unassembled WGS sequence"/>
</dbReference>
<protein>
    <submittedName>
        <fullName evidence="2">Uncharacterized protein</fullName>
    </submittedName>
</protein>
<evidence type="ECO:0000313" key="3">
    <source>
        <dbReference type="Proteomes" id="UP000578531"/>
    </source>
</evidence>
<dbReference type="RefSeq" id="XP_037158069.1">
    <property type="nucleotide sequence ID" value="XM_037315042.1"/>
</dbReference>
<organism evidence="2 3">
    <name type="scientific">Letharia columbiana</name>
    <dbReference type="NCBI Taxonomy" id="112416"/>
    <lineage>
        <taxon>Eukaryota</taxon>
        <taxon>Fungi</taxon>
        <taxon>Dikarya</taxon>
        <taxon>Ascomycota</taxon>
        <taxon>Pezizomycotina</taxon>
        <taxon>Lecanoromycetes</taxon>
        <taxon>OSLEUM clade</taxon>
        <taxon>Lecanoromycetidae</taxon>
        <taxon>Lecanorales</taxon>
        <taxon>Lecanorineae</taxon>
        <taxon>Parmeliaceae</taxon>
        <taxon>Letharia</taxon>
    </lineage>
</organism>
<comment type="caution">
    <text evidence="2">The sequence shown here is derived from an EMBL/GenBank/DDBJ whole genome shotgun (WGS) entry which is preliminary data.</text>
</comment>
<gene>
    <name evidence="2" type="ORF">HO173_013218</name>
</gene>
<feature type="compositionally biased region" description="Low complexity" evidence="1">
    <location>
        <begin position="50"/>
        <end position="64"/>
    </location>
</feature>
<dbReference type="GeneID" id="59294846"/>
<feature type="region of interest" description="Disordered" evidence="1">
    <location>
        <begin position="216"/>
        <end position="237"/>
    </location>
</feature>
<keyword evidence="3" id="KW-1185">Reference proteome</keyword>
<reference evidence="2 3" key="1">
    <citation type="journal article" date="2020" name="Genomics">
        <title>Complete, high-quality genomes from long-read metagenomic sequencing of two wolf lichen thalli reveals enigmatic genome architecture.</title>
        <authorList>
            <person name="McKenzie S.K."/>
            <person name="Walston R.F."/>
            <person name="Allen J.L."/>
        </authorList>
    </citation>
    <scope>NUCLEOTIDE SEQUENCE [LARGE SCALE GENOMIC DNA]</scope>
    <source>
        <strain evidence="2">WasteWater2</strain>
    </source>
</reference>
<feature type="compositionally biased region" description="Basic and acidic residues" evidence="1">
    <location>
        <begin position="76"/>
        <end position="91"/>
    </location>
</feature>
<feature type="region of interest" description="Disordered" evidence="1">
    <location>
        <begin position="15"/>
        <end position="170"/>
    </location>
</feature>
<dbReference type="AlphaFoldDB" id="A0A8H6CHU2"/>
<accession>A0A8H6CHU2</accession>
<dbReference type="OrthoDB" id="5372708at2759"/>